<dbReference type="OrthoDB" id="10336203at2759"/>
<gene>
    <name evidence="1" type="ORF">L211DRAFT_847844</name>
</gene>
<proteinExistence type="predicted"/>
<protein>
    <submittedName>
        <fullName evidence="1">Uncharacterized protein</fullName>
    </submittedName>
</protein>
<sequence length="261" mass="30285">MSVAMQLLRLFPHPSVDHWFPSWEQVMRYPDVSLAASRRGYEAELPPRTDRSLRLYNARIYRECIVHGAQFPVAAGHAGSRHCIVSKRGPNGQLQQLTMASPSGEIPSELLNKTYEDRQYVLVDITTHHVTNEALSRLRVPMWKTHLILICRELSPFQLPPPTLAGFEPDPARPQDTRHQYHLRRVTTLEWTPLAQEFGDAVENVNEENCRQLWLPFRADVRVASQSWHKYYRNTEETSFPWDDGIVFSDSPRSPFEVYLH</sequence>
<evidence type="ECO:0000313" key="2">
    <source>
        <dbReference type="Proteomes" id="UP000267821"/>
    </source>
</evidence>
<keyword evidence="2" id="KW-1185">Reference proteome</keyword>
<dbReference type="InParanoid" id="A0A3N4LRB6"/>
<dbReference type="AlphaFoldDB" id="A0A3N4LRB6"/>
<reference evidence="1 2" key="1">
    <citation type="journal article" date="2018" name="Nat. Ecol. Evol.">
        <title>Pezizomycetes genomes reveal the molecular basis of ectomycorrhizal truffle lifestyle.</title>
        <authorList>
            <person name="Murat C."/>
            <person name="Payen T."/>
            <person name="Noel B."/>
            <person name="Kuo A."/>
            <person name="Morin E."/>
            <person name="Chen J."/>
            <person name="Kohler A."/>
            <person name="Krizsan K."/>
            <person name="Balestrini R."/>
            <person name="Da Silva C."/>
            <person name="Montanini B."/>
            <person name="Hainaut M."/>
            <person name="Levati E."/>
            <person name="Barry K.W."/>
            <person name="Belfiori B."/>
            <person name="Cichocki N."/>
            <person name="Clum A."/>
            <person name="Dockter R.B."/>
            <person name="Fauchery L."/>
            <person name="Guy J."/>
            <person name="Iotti M."/>
            <person name="Le Tacon F."/>
            <person name="Lindquist E.A."/>
            <person name="Lipzen A."/>
            <person name="Malagnac F."/>
            <person name="Mello A."/>
            <person name="Molinier V."/>
            <person name="Miyauchi S."/>
            <person name="Poulain J."/>
            <person name="Riccioni C."/>
            <person name="Rubini A."/>
            <person name="Sitrit Y."/>
            <person name="Splivallo R."/>
            <person name="Traeger S."/>
            <person name="Wang M."/>
            <person name="Zifcakova L."/>
            <person name="Wipf D."/>
            <person name="Zambonelli A."/>
            <person name="Paolocci F."/>
            <person name="Nowrousian M."/>
            <person name="Ottonello S."/>
            <person name="Baldrian P."/>
            <person name="Spatafora J.W."/>
            <person name="Henrissat B."/>
            <person name="Nagy L.G."/>
            <person name="Aury J.M."/>
            <person name="Wincker P."/>
            <person name="Grigoriev I.V."/>
            <person name="Bonfante P."/>
            <person name="Martin F.M."/>
        </authorList>
    </citation>
    <scope>NUCLEOTIDE SEQUENCE [LARGE SCALE GENOMIC DNA]</scope>
    <source>
        <strain evidence="1 2">ATCC MYA-4762</strain>
    </source>
</reference>
<organism evidence="1 2">
    <name type="scientific">Terfezia boudieri ATCC MYA-4762</name>
    <dbReference type="NCBI Taxonomy" id="1051890"/>
    <lineage>
        <taxon>Eukaryota</taxon>
        <taxon>Fungi</taxon>
        <taxon>Dikarya</taxon>
        <taxon>Ascomycota</taxon>
        <taxon>Pezizomycotina</taxon>
        <taxon>Pezizomycetes</taxon>
        <taxon>Pezizales</taxon>
        <taxon>Pezizaceae</taxon>
        <taxon>Terfezia</taxon>
    </lineage>
</organism>
<evidence type="ECO:0000313" key="1">
    <source>
        <dbReference type="EMBL" id="RPB25477.1"/>
    </source>
</evidence>
<name>A0A3N4LRB6_9PEZI</name>
<dbReference type="EMBL" id="ML121537">
    <property type="protein sequence ID" value="RPB25477.1"/>
    <property type="molecule type" value="Genomic_DNA"/>
</dbReference>
<accession>A0A3N4LRB6</accession>
<dbReference type="Proteomes" id="UP000267821">
    <property type="component" value="Unassembled WGS sequence"/>
</dbReference>